<dbReference type="RefSeq" id="WP_200309753.1">
    <property type="nucleotide sequence ID" value="NZ_JAENIM010000008.1"/>
</dbReference>
<dbReference type="PROSITE" id="PS51257">
    <property type="entry name" value="PROKAR_LIPOPROTEIN"/>
    <property type="match status" value="1"/>
</dbReference>
<reference evidence="2" key="1">
    <citation type="submission" date="2021-01" db="EMBL/GenBank/DDBJ databases">
        <title>Modified the classification status of verrucomicrobia.</title>
        <authorList>
            <person name="Feng X."/>
        </authorList>
    </citation>
    <scope>NUCLEOTIDE SEQUENCE</scope>
    <source>
        <strain evidence="2">_KCTC 22039</strain>
    </source>
</reference>
<sequence>MIAPRLMLVCASVVVSLIASSCEYGRSMEIEGGGVTFVIPEKGATASSHSSAGGLAYQGPHTRAMTDGKTLTVNGQNYGSVRAGDVVDLRKKGVVEVNDLPRSPQL</sequence>
<keyword evidence="3" id="KW-1185">Reference proteome</keyword>
<keyword evidence="1" id="KW-0732">Signal</keyword>
<name>A0A8J7MC31_9BACT</name>
<evidence type="ECO:0000313" key="3">
    <source>
        <dbReference type="Proteomes" id="UP000624703"/>
    </source>
</evidence>
<gene>
    <name evidence="2" type="ORF">JIN82_00930</name>
</gene>
<evidence type="ECO:0000256" key="1">
    <source>
        <dbReference type="SAM" id="SignalP"/>
    </source>
</evidence>
<proteinExistence type="predicted"/>
<organism evidence="2 3">
    <name type="scientific">Persicirhabdus sediminis</name>
    <dbReference type="NCBI Taxonomy" id="454144"/>
    <lineage>
        <taxon>Bacteria</taxon>
        <taxon>Pseudomonadati</taxon>
        <taxon>Verrucomicrobiota</taxon>
        <taxon>Verrucomicrobiia</taxon>
        <taxon>Verrucomicrobiales</taxon>
        <taxon>Verrucomicrobiaceae</taxon>
        <taxon>Persicirhabdus</taxon>
    </lineage>
</organism>
<accession>A0A8J7MC31</accession>
<protein>
    <recommendedName>
        <fullName evidence="4">DUF5666 domain-containing protein</fullName>
    </recommendedName>
</protein>
<dbReference type="EMBL" id="JAENIM010000008">
    <property type="protein sequence ID" value="MBK1789710.1"/>
    <property type="molecule type" value="Genomic_DNA"/>
</dbReference>
<feature type="chain" id="PRO_5035255907" description="DUF5666 domain-containing protein" evidence="1">
    <location>
        <begin position="22"/>
        <end position="106"/>
    </location>
</feature>
<dbReference type="AlphaFoldDB" id="A0A8J7MC31"/>
<dbReference type="Proteomes" id="UP000624703">
    <property type="component" value="Unassembled WGS sequence"/>
</dbReference>
<feature type="signal peptide" evidence="1">
    <location>
        <begin position="1"/>
        <end position="21"/>
    </location>
</feature>
<comment type="caution">
    <text evidence="2">The sequence shown here is derived from an EMBL/GenBank/DDBJ whole genome shotgun (WGS) entry which is preliminary data.</text>
</comment>
<evidence type="ECO:0000313" key="2">
    <source>
        <dbReference type="EMBL" id="MBK1789710.1"/>
    </source>
</evidence>
<evidence type="ECO:0008006" key="4">
    <source>
        <dbReference type="Google" id="ProtNLM"/>
    </source>
</evidence>